<dbReference type="FunFam" id="3.40.80.10:FF:000003">
    <property type="entry name" value="N-acetylmuramoyl-L-alanine amidase"/>
    <property type="match status" value="1"/>
</dbReference>
<dbReference type="InterPro" id="IPR036505">
    <property type="entry name" value="Amidase/PGRP_sf"/>
</dbReference>
<organism evidence="4 5">
    <name type="scientific">Litorilituus sediminis</name>
    <dbReference type="NCBI Taxonomy" id="718192"/>
    <lineage>
        <taxon>Bacteria</taxon>
        <taxon>Pseudomonadati</taxon>
        <taxon>Pseudomonadota</taxon>
        <taxon>Gammaproteobacteria</taxon>
        <taxon>Alteromonadales</taxon>
        <taxon>Colwelliaceae</taxon>
        <taxon>Litorilituus</taxon>
    </lineage>
</organism>
<dbReference type="NCBIfam" id="NF002968">
    <property type="entry name" value="PRK03642.1"/>
    <property type="match status" value="1"/>
</dbReference>
<evidence type="ECO:0000313" key="4">
    <source>
        <dbReference type="EMBL" id="QBG34424.1"/>
    </source>
</evidence>
<evidence type="ECO:0000256" key="2">
    <source>
        <dbReference type="SAM" id="SignalP"/>
    </source>
</evidence>
<accession>A0A4P6P0R8</accession>
<dbReference type="CDD" id="cd06583">
    <property type="entry name" value="PGRP"/>
    <property type="match status" value="1"/>
</dbReference>
<gene>
    <name evidence="4" type="ORF">EMK97_01060</name>
</gene>
<dbReference type="InterPro" id="IPR050789">
    <property type="entry name" value="Diverse_Enzym_Activities"/>
</dbReference>
<keyword evidence="1" id="KW-0378">Hydrolase</keyword>
<dbReference type="InterPro" id="IPR001466">
    <property type="entry name" value="Beta-lactam-related"/>
</dbReference>
<dbReference type="SUPFAM" id="SSF56601">
    <property type="entry name" value="beta-lactamase/transpeptidase-like"/>
    <property type="match status" value="1"/>
</dbReference>
<dbReference type="InterPro" id="IPR012338">
    <property type="entry name" value="Beta-lactam/transpept-like"/>
</dbReference>
<reference evidence="4 5" key="1">
    <citation type="submission" date="2018-12" db="EMBL/GenBank/DDBJ databases">
        <title>Complete genome of Litorilituus sediminis.</title>
        <authorList>
            <person name="Liu A."/>
            <person name="Rong J."/>
        </authorList>
    </citation>
    <scope>NUCLEOTIDE SEQUENCE [LARGE SCALE GENOMIC DNA]</scope>
    <source>
        <strain evidence="4 5">JCM 17549</strain>
    </source>
</reference>
<dbReference type="Pfam" id="PF01510">
    <property type="entry name" value="Amidase_2"/>
    <property type="match status" value="1"/>
</dbReference>
<dbReference type="Gene3D" id="3.40.80.10">
    <property type="entry name" value="Peptidoglycan recognition protein-like"/>
    <property type="match status" value="1"/>
</dbReference>
<feature type="domain" description="N-acetylmuramoyl-L-alanine amidase" evidence="3">
    <location>
        <begin position="31"/>
        <end position="189"/>
    </location>
</feature>
<dbReference type="InterPro" id="IPR036366">
    <property type="entry name" value="PGBDSf"/>
</dbReference>
<sequence>MATKHISRLLVKFVVGLMVLTQSACSQLTIEQQLSDNYNQRIKFLVLHYTAGDYQESMQALTTQGHASAHYLIPALNDASYPENSLKVVQLVEEQHRAWHAGRSYWQGKESINDQSIGIELVNLANCQKREQEYGYSQQKICFYPDYQAEQISLLITLIKDILANNPDIKPTAIVGHSDIAPNRKTDPGPRFPWHQLYQAGIGAWYEQETVAKYWQRFNDKPPSVALIQQALLSYGYKIQVTGHYDAQTRAVIHAFQQHFIPWQISQRPDVKTAAVIFALLDKYFHQQLTHLLKLYEQAPATDVEGNKPVKKGQLSEVFPQREPSSRKLVNDRASFKGYAKRGEIIIDNVNANSADIFINGEKLLIAQPMNQHSRYRYSLKRRSQDGVNTVKVENVLPKGSEIRVTIPYPALKKADISKRYDFAMVDKLIQDDVANGFPGAVLMVVKDGEIIKHSAYGFNRKYHDSGEPLTRGVEMSPDTLFDLASNTKMFATNFALMKLISQGKLDINQAISHYLPEYVGEGRRYRTIKDMLSHRAGYAAQVKFHRKDNRLGEEFYSQDKELTEHLILTQVPFIAPRQSKRIYSDTDYMLLGLLVERITGMALDTYVETEIYQPLALENIAFNPLKKGWHKNQFAATEIHGNTRDGRVEFEQVRDYVLQGEVHDENAYHSFAGVAGHAGLFADAESLAVLAQVLLNQGGYNEVELFSPQVLAEFTKADDSNAAFALGWQRANQGENRWHFGPYASASAYGHTGWTGTATVIDPTHDLAIILLTNVRHSPIKGKGCHYQFEGKQFETGKYGSIISLVYEAVLKVN</sequence>
<dbReference type="InterPro" id="IPR002502">
    <property type="entry name" value="Amidase_domain"/>
</dbReference>
<dbReference type="EMBL" id="CP034759">
    <property type="protein sequence ID" value="QBG34424.1"/>
    <property type="molecule type" value="Genomic_DNA"/>
</dbReference>
<evidence type="ECO:0000259" key="3">
    <source>
        <dbReference type="SMART" id="SM00644"/>
    </source>
</evidence>
<dbReference type="SUPFAM" id="SSF55846">
    <property type="entry name" value="N-acetylmuramoyl-L-alanine amidase-like"/>
    <property type="match status" value="1"/>
</dbReference>
<dbReference type="GO" id="GO:0008745">
    <property type="term" value="F:N-acetylmuramoyl-L-alanine amidase activity"/>
    <property type="evidence" value="ECO:0007669"/>
    <property type="project" value="InterPro"/>
</dbReference>
<dbReference type="SUPFAM" id="SSF47090">
    <property type="entry name" value="PGBD-like"/>
    <property type="match status" value="1"/>
</dbReference>
<dbReference type="GO" id="GO:0009253">
    <property type="term" value="P:peptidoglycan catabolic process"/>
    <property type="evidence" value="ECO:0007669"/>
    <property type="project" value="InterPro"/>
</dbReference>
<dbReference type="Pfam" id="PF00144">
    <property type="entry name" value="Beta-lactamase"/>
    <property type="match status" value="1"/>
</dbReference>
<evidence type="ECO:0000313" key="5">
    <source>
        <dbReference type="Proteomes" id="UP000290244"/>
    </source>
</evidence>
<dbReference type="InterPro" id="IPR002477">
    <property type="entry name" value="Peptidoglycan-bd-like"/>
</dbReference>
<dbReference type="OrthoDB" id="9794842at2"/>
<feature type="chain" id="PRO_5020957113" evidence="2">
    <location>
        <begin position="25"/>
        <end position="815"/>
    </location>
</feature>
<dbReference type="Proteomes" id="UP000290244">
    <property type="component" value="Chromosome"/>
</dbReference>
<proteinExistence type="predicted"/>
<dbReference type="AlphaFoldDB" id="A0A4P6P0R8"/>
<dbReference type="Gene3D" id="3.40.710.10">
    <property type="entry name" value="DD-peptidase/beta-lactamase superfamily"/>
    <property type="match status" value="1"/>
</dbReference>
<evidence type="ECO:0000256" key="1">
    <source>
        <dbReference type="ARBA" id="ARBA00022801"/>
    </source>
</evidence>
<dbReference type="Gene3D" id="1.10.101.10">
    <property type="entry name" value="PGBD-like superfamily/PGBD"/>
    <property type="match status" value="1"/>
</dbReference>
<protein>
    <submittedName>
        <fullName evidence="4">Penicillin binding protein PBP4B</fullName>
    </submittedName>
</protein>
<feature type="signal peptide" evidence="2">
    <location>
        <begin position="1"/>
        <end position="24"/>
    </location>
</feature>
<keyword evidence="2" id="KW-0732">Signal</keyword>
<dbReference type="KEGG" id="lsd:EMK97_01060"/>
<name>A0A4P6P0R8_9GAMM</name>
<dbReference type="RefSeq" id="WP_130598617.1">
    <property type="nucleotide sequence ID" value="NZ_CP034759.1"/>
</dbReference>
<dbReference type="PANTHER" id="PTHR43283">
    <property type="entry name" value="BETA-LACTAMASE-RELATED"/>
    <property type="match status" value="1"/>
</dbReference>
<dbReference type="SMART" id="SM00644">
    <property type="entry name" value="Ami_2"/>
    <property type="match status" value="1"/>
</dbReference>
<dbReference type="Pfam" id="PF01471">
    <property type="entry name" value="PG_binding_1"/>
    <property type="match status" value="1"/>
</dbReference>
<dbReference type="PANTHER" id="PTHR43283:SF11">
    <property type="entry name" value="BETA-LACTAMASE-RELATED DOMAIN-CONTAINING PROTEIN"/>
    <property type="match status" value="1"/>
</dbReference>
<keyword evidence="5" id="KW-1185">Reference proteome</keyword>
<dbReference type="InterPro" id="IPR036365">
    <property type="entry name" value="PGBD-like_sf"/>
</dbReference>